<sequence>MDPGCEIVYELGFNPASADETAGSPVFFHDDDDVNFTDFYAAEYEPMFVQPENSSLGGEALDWTTVTLTPKTKMFWIVRSARTSMSNVERATKMPCDHIYRSDCVQKWLQIWSTCPACRFALPEDEAKLRAVKYRSGLICYVW</sequence>
<name>A0ACB9N406_9MYRT</name>
<reference evidence="2" key="1">
    <citation type="journal article" date="2023" name="Front. Plant Sci.">
        <title>Chromosomal-level genome assembly of Melastoma candidum provides insights into trichome evolution.</title>
        <authorList>
            <person name="Zhong Y."/>
            <person name="Wu W."/>
            <person name="Sun C."/>
            <person name="Zou P."/>
            <person name="Liu Y."/>
            <person name="Dai S."/>
            <person name="Zhou R."/>
        </authorList>
    </citation>
    <scope>NUCLEOTIDE SEQUENCE [LARGE SCALE GENOMIC DNA]</scope>
</reference>
<accession>A0ACB9N406</accession>
<comment type="caution">
    <text evidence="1">The sequence shown here is derived from an EMBL/GenBank/DDBJ whole genome shotgun (WGS) entry which is preliminary data.</text>
</comment>
<protein>
    <submittedName>
        <fullName evidence="1">Uncharacterized protein</fullName>
    </submittedName>
</protein>
<evidence type="ECO:0000313" key="2">
    <source>
        <dbReference type="Proteomes" id="UP001057402"/>
    </source>
</evidence>
<keyword evidence="2" id="KW-1185">Reference proteome</keyword>
<evidence type="ECO:0000313" key="1">
    <source>
        <dbReference type="EMBL" id="KAI4329656.1"/>
    </source>
</evidence>
<proteinExistence type="predicted"/>
<gene>
    <name evidence="1" type="ORF">MLD38_028017</name>
</gene>
<organism evidence="1 2">
    <name type="scientific">Melastoma candidum</name>
    <dbReference type="NCBI Taxonomy" id="119954"/>
    <lineage>
        <taxon>Eukaryota</taxon>
        <taxon>Viridiplantae</taxon>
        <taxon>Streptophyta</taxon>
        <taxon>Embryophyta</taxon>
        <taxon>Tracheophyta</taxon>
        <taxon>Spermatophyta</taxon>
        <taxon>Magnoliopsida</taxon>
        <taxon>eudicotyledons</taxon>
        <taxon>Gunneridae</taxon>
        <taxon>Pentapetalae</taxon>
        <taxon>rosids</taxon>
        <taxon>malvids</taxon>
        <taxon>Myrtales</taxon>
        <taxon>Melastomataceae</taxon>
        <taxon>Melastomatoideae</taxon>
        <taxon>Melastomateae</taxon>
        <taxon>Melastoma</taxon>
    </lineage>
</organism>
<dbReference type="EMBL" id="CM042887">
    <property type="protein sequence ID" value="KAI4329656.1"/>
    <property type="molecule type" value="Genomic_DNA"/>
</dbReference>
<dbReference type="Proteomes" id="UP001057402">
    <property type="component" value="Chromosome 8"/>
</dbReference>